<dbReference type="InterPro" id="IPR029063">
    <property type="entry name" value="SAM-dependent_MTases_sf"/>
</dbReference>
<comment type="caution">
    <text evidence="4">The sequence shown here is derived from an EMBL/GenBank/DDBJ whole genome shotgun (WGS) entry which is preliminary data.</text>
</comment>
<dbReference type="Gene3D" id="1.10.150.290">
    <property type="entry name" value="S-adenosyl-L-methionine-dependent methyltransferases"/>
    <property type="match status" value="1"/>
</dbReference>
<evidence type="ECO:0000256" key="2">
    <source>
        <dbReference type="ARBA" id="ARBA00022679"/>
    </source>
</evidence>
<dbReference type="Pfam" id="PF13649">
    <property type="entry name" value="Methyltransf_25"/>
    <property type="match status" value="1"/>
</dbReference>
<gene>
    <name evidence="4" type="ORF">QBC42DRAFT_166957</name>
</gene>
<dbReference type="CDD" id="cd02440">
    <property type="entry name" value="AdoMet_MTases"/>
    <property type="match status" value="1"/>
</dbReference>
<evidence type="ECO:0000313" key="4">
    <source>
        <dbReference type="EMBL" id="KAK4466386.1"/>
    </source>
</evidence>
<dbReference type="EMBL" id="MU864932">
    <property type="protein sequence ID" value="KAK4466386.1"/>
    <property type="molecule type" value="Genomic_DNA"/>
</dbReference>
<keyword evidence="5" id="KW-1185">Reference proteome</keyword>
<dbReference type="InterPro" id="IPR041698">
    <property type="entry name" value="Methyltransf_25"/>
</dbReference>
<dbReference type="GO" id="GO:0032259">
    <property type="term" value="P:methylation"/>
    <property type="evidence" value="ECO:0007669"/>
    <property type="project" value="UniProtKB-KW"/>
</dbReference>
<feature type="domain" description="Methyltransferase" evidence="3">
    <location>
        <begin position="47"/>
        <end position="143"/>
    </location>
</feature>
<dbReference type="Proteomes" id="UP001321749">
    <property type="component" value="Unassembled WGS sequence"/>
</dbReference>
<name>A0AAV9I5U0_9PEZI</name>
<accession>A0AAV9I5U0</accession>
<dbReference type="PANTHER" id="PTHR43861">
    <property type="entry name" value="TRANS-ACONITATE 2-METHYLTRANSFERASE-RELATED"/>
    <property type="match status" value="1"/>
</dbReference>
<protein>
    <submittedName>
        <fullName evidence="4">S-adenosyl-L-methionine-dependent methyltransferase</fullName>
    </submittedName>
</protein>
<reference evidence="4" key="1">
    <citation type="journal article" date="2023" name="Mol. Phylogenet. Evol.">
        <title>Genome-scale phylogeny and comparative genomics of the fungal order Sordariales.</title>
        <authorList>
            <person name="Hensen N."/>
            <person name="Bonometti L."/>
            <person name="Westerberg I."/>
            <person name="Brannstrom I.O."/>
            <person name="Guillou S."/>
            <person name="Cros-Aarteil S."/>
            <person name="Calhoun S."/>
            <person name="Haridas S."/>
            <person name="Kuo A."/>
            <person name="Mondo S."/>
            <person name="Pangilinan J."/>
            <person name="Riley R."/>
            <person name="LaButti K."/>
            <person name="Andreopoulos B."/>
            <person name="Lipzen A."/>
            <person name="Chen C."/>
            <person name="Yan M."/>
            <person name="Daum C."/>
            <person name="Ng V."/>
            <person name="Clum A."/>
            <person name="Steindorff A."/>
            <person name="Ohm R.A."/>
            <person name="Martin F."/>
            <person name="Silar P."/>
            <person name="Natvig D.O."/>
            <person name="Lalanne C."/>
            <person name="Gautier V."/>
            <person name="Ament-Velasquez S.L."/>
            <person name="Kruys A."/>
            <person name="Hutchinson M.I."/>
            <person name="Powell A.J."/>
            <person name="Barry K."/>
            <person name="Miller A.N."/>
            <person name="Grigoriev I.V."/>
            <person name="Debuchy R."/>
            <person name="Gladieux P."/>
            <person name="Hiltunen Thoren M."/>
            <person name="Johannesson H."/>
        </authorList>
    </citation>
    <scope>NUCLEOTIDE SEQUENCE</scope>
    <source>
        <strain evidence="4">PSN324</strain>
    </source>
</reference>
<organism evidence="4 5">
    <name type="scientific">Cladorrhinum samala</name>
    <dbReference type="NCBI Taxonomy" id="585594"/>
    <lineage>
        <taxon>Eukaryota</taxon>
        <taxon>Fungi</taxon>
        <taxon>Dikarya</taxon>
        <taxon>Ascomycota</taxon>
        <taxon>Pezizomycotina</taxon>
        <taxon>Sordariomycetes</taxon>
        <taxon>Sordariomycetidae</taxon>
        <taxon>Sordariales</taxon>
        <taxon>Podosporaceae</taxon>
        <taxon>Cladorrhinum</taxon>
    </lineage>
</organism>
<dbReference type="GO" id="GO:0030798">
    <property type="term" value="F:trans-aconitate 2-methyltransferase activity"/>
    <property type="evidence" value="ECO:0007669"/>
    <property type="project" value="InterPro"/>
</dbReference>
<dbReference type="InterPro" id="IPR023149">
    <property type="entry name" value="Trans_acon_MeTrfase_C"/>
</dbReference>
<reference evidence="4" key="2">
    <citation type="submission" date="2023-06" db="EMBL/GenBank/DDBJ databases">
        <authorList>
            <consortium name="Lawrence Berkeley National Laboratory"/>
            <person name="Mondo S.J."/>
            <person name="Hensen N."/>
            <person name="Bonometti L."/>
            <person name="Westerberg I."/>
            <person name="Brannstrom I.O."/>
            <person name="Guillou S."/>
            <person name="Cros-Aarteil S."/>
            <person name="Calhoun S."/>
            <person name="Haridas S."/>
            <person name="Kuo A."/>
            <person name="Pangilinan J."/>
            <person name="Riley R."/>
            <person name="Labutti K."/>
            <person name="Andreopoulos B."/>
            <person name="Lipzen A."/>
            <person name="Chen C."/>
            <person name="Yanf M."/>
            <person name="Daum C."/>
            <person name="Ng V."/>
            <person name="Clum A."/>
            <person name="Steindorff A."/>
            <person name="Ohm R."/>
            <person name="Martin F."/>
            <person name="Silar P."/>
            <person name="Natvig D."/>
            <person name="Lalanne C."/>
            <person name="Gautier V."/>
            <person name="Ament-Velasquez S.L."/>
            <person name="Kruys A."/>
            <person name="Hutchinson M.I."/>
            <person name="Powell A.J."/>
            <person name="Barry K."/>
            <person name="Miller A.N."/>
            <person name="Grigoriev I.V."/>
            <person name="Debuchy R."/>
            <person name="Gladieux P."/>
            <person name="Thoren M.H."/>
            <person name="Johannesson H."/>
        </authorList>
    </citation>
    <scope>NUCLEOTIDE SEQUENCE</scope>
    <source>
        <strain evidence="4">PSN324</strain>
    </source>
</reference>
<evidence type="ECO:0000256" key="1">
    <source>
        <dbReference type="ARBA" id="ARBA00022603"/>
    </source>
</evidence>
<dbReference type="AlphaFoldDB" id="A0AAV9I5U0"/>
<sequence>MSSSTTGDKKSDWSPDQYILFKQARGRAIDDLIAYLGRSLPTPPSRIVDLGCGPGNSTQSLITHFPSAVVSGIDSSPAMLETARAALPGVEFSLADVSSYSPPPAAAAAEGPTLLFSNAVFHWLPSRARIPTVSRLLRSLSPGSVLALQVPDNFDEPSHRAMRETAYSPRFAKYFEGGGPDEKAELDPIEPAERWHDELVGDCRHLEIWRTEYQHVMGDHGEIVEWVRSTGLMPFLWRIPGEEEKAVFLDEYRKRLEDAEGGGYKTLGDGRKVMLTYPRLFVVAFRG</sequence>
<keyword evidence="2" id="KW-0808">Transferase</keyword>
<proteinExistence type="predicted"/>
<evidence type="ECO:0000259" key="3">
    <source>
        <dbReference type="Pfam" id="PF13649"/>
    </source>
</evidence>
<evidence type="ECO:0000313" key="5">
    <source>
        <dbReference type="Proteomes" id="UP001321749"/>
    </source>
</evidence>
<keyword evidence="1 4" id="KW-0489">Methyltransferase</keyword>
<dbReference type="Gene3D" id="3.40.50.150">
    <property type="entry name" value="Vaccinia Virus protein VP39"/>
    <property type="match status" value="1"/>
</dbReference>
<dbReference type="SUPFAM" id="SSF53335">
    <property type="entry name" value="S-adenosyl-L-methionine-dependent methyltransferases"/>
    <property type="match status" value="1"/>
</dbReference>
<dbReference type="PANTHER" id="PTHR43861:SF1">
    <property type="entry name" value="TRANS-ACONITATE 2-METHYLTRANSFERASE"/>
    <property type="match status" value="1"/>
</dbReference>